<name>A0ABQ6XX51_STRFR</name>
<keyword evidence="6" id="KW-0119">Carbohydrate metabolism</keyword>
<keyword evidence="8" id="KW-0624">Polysaccharide degradation</keyword>
<dbReference type="PANTHER" id="PTHR10353">
    <property type="entry name" value="GLYCOSYL HYDROLASE"/>
    <property type="match status" value="1"/>
</dbReference>
<proteinExistence type="inferred from homology"/>
<dbReference type="InterPro" id="IPR001360">
    <property type="entry name" value="Glyco_hydro_1"/>
</dbReference>
<evidence type="ECO:0000256" key="6">
    <source>
        <dbReference type="ARBA" id="ARBA00023277"/>
    </source>
</evidence>
<evidence type="ECO:0000256" key="7">
    <source>
        <dbReference type="ARBA" id="ARBA00023295"/>
    </source>
</evidence>
<evidence type="ECO:0000256" key="3">
    <source>
        <dbReference type="ARBA" id="ARBA00012744"/>
    </source>
</evidence>
<gene>
    <name evidence="11" type="ORF">K701_09185</name>
</gene>
<evidence type="ECO:0000256" key="9">
    <source>
        <dbReference type="PROSITE-ProRule" id="PRU10055"/>
    </source>
</evidence>
<dbReference type="InterPro" id="IPR018120">
    <property type="entry name" value="Glyco_hydro_1_AS"/>
</dbReference>
<keyword evidence="7 10" id="KW-0326">Glycosidase</keyword>
<dbReference type="PROSITE" id="PS00572">
    <property type="entry name" value="GLYCOSYL_HYDROL_F1_1"/>
    <property type="match status" value="1"/>
</dbReference>
<organism evidence="11 12">
    <name type="scientific">Streptomyces fradiae ATCC 10745 = DSM 40063</name>
    <dbReference type="NCBI Taxonomy" id="1319510"/>
    <lineage>
        <taxon>Bacteria</taxon>
        <taxon>Bacillati</taxon>
        <taxon>Actinomycetota</taxon>
        <taxon>Actinomycetes</taxon>
        <taxon>Kitasatosporales</taxon>
        <taxon>Streptomycetaceae</taxon>
        <taxon>Streptomyces</taxon>
    </lineage>
</organism>
<protein>
    <recommendedName>
        <fullName evidence="3 10">Beta-glucosidase</fullName>
        <ecNumber evidence="3 10">3.2.1.21</ecNumber>
    </recommendedName>
</protein>
<dbReference type="SUPFAM" id="SSF51445">
    <property type="entry name" value="(Trans)glycosidases"/>
    <property type="match status" value="1"/>
</dbReference>
<reference evidence="11 12" key="1">
    <citation type="submission" date="2013-05" db="EMBL/GenBank/DDBJ databases">
        <title>Genome Sequence of Streptomyces fradiae.</title>
        <authorList>
            <person name="Kirby R."/>
        </authorList>
    </citation>
    <scope>NUCLEOTIDE SEQUENCE [LARGE SCALE GENOMIC DNA]</scope>
    <source>
        <strain evidence="11 12">ATCC 10745</strain>
    </source>
</reference>
<comment type="catalytic activity">
    <reaction evidence="1 10">
        <text>Hydrolysis of terminal, non-reducing beta-D-glucosyl residues with release of beta-D-glucose.</text>
        <dbReference type="EC" id="3.2.1.21"/>
    </reaction>
</comment>
<dbReference type="PROSITE" id="PS00653">
    <property type="entry name" value="GLYCOSYL_HYDROL_F1_2"/>
    <property type="match status" value="1"/>
</dbReference>
<keyword evidence="12" id="KW-1185">Reference proteome</keyword>
<comment type="caution">
    <text evidence="11">The sequence shown here is derived from an EMBL/GenBank/DDBJ whole genome shotgun (WGS) entry which is preliminary data.</text>
</comment>
<dbReference type="Gene3D" id="3.20.20.80">
    <property type="entry name" value="Glycosidases"/>
    <property type="match status" value="1"/>
</dbReference>
<evidence type="ECO:0000256" key="4">
    <source>
        <dbReference type="ARBA" id="ARBA00022801"/>
    </source>
</evidence>
<dbReference type="InterPro" id="IPR033132">
    <property type="entry name" value="GH_1_N_CS"/>
</dbReference>
<evidence type="ECO:0000313" key="12">
    <source>
        <dbReference type="Proteomes" id="UP000731519"/>
    </source>
</evidence>
<evidence type="ECO:0000256" key="2">
    <source>
        <dbReference type="ARBA" id="ARBA00010838"/>
    </source>
</evidence>
<evidence type="ECO:0000256" key="8">
    <source>
        <dbReference type="ARBA" id="ARBA00023326"/>
    </source>
</evidence>
<keyword evidence="4 10" id="KW-0378">Hydrolase</keyword>
<dbReference type="InterPro" id="IPR017736">
    <property type="entry name" value="Glyco_hydro_1_beta-glucosidase"/>
</dbReference>
<dbReference type="Proteomes" id="UP000731519">
    <property type="component" value="Unassembled WGS sequence"/>
</dbReference>
<evidence type="ECO:0000313" key="11">
    <source>
        <dbReference type="EMBL" id="KAF0650318.1"/>
    </source>
</evidence>
<dbReference type="PANTHER" id="PTHR10353:SF36">
    <property type="entry name" value="LP05116P"/>
    <property type="match status" value="1"/>
</dbReference>
<comment type="similarity">
    <text evidence="2 10">Belongs to the glycosyl hydrolase 1 family.</text>
</comment>
<dbReference type="InterPro" id="IPR017853">
    <property type="entry name" value="GH"/>
</dbReference>
<dbReference type="GeneID" id="91403430"/>
<dbReference type="NCBIfam" id="TIGR03356">
    <property type="entry name" value="BGL"/>
    <property type="match status" value="1"/>
</dbReference>
<dbReference type="EC" id="3.2.1.21" evidence="3 10"/>
<sequence>MTASEARPLTAVRQFPPGFLWGAATAAYQIEGAAAEDGRTPSIWDTFSHTPGKVFGGHTGDVAVDHYHRFRDDVRLMKELGLTAYRFSVSWSRVQPTGRGPAVQKGLDFYRALVDELLAAGVRPALTLYHWDLPQELEDAGGWPERATAERFADYAALVADALGDRVDRWTTLNEPWCSAFLGYGSGVHAPGRTDPVAALRAAHHLNLGHGLAVRALRAALPARAEVGVSLNLHEVRPLTAAPQDVEAARRIDAVGNRVWLGPMLRGAYPEDLVADTAGLTDWAFVRPGDTAAAHQPLDFLGVNYYTPTLVSAPGGAEPGMADGGHGGGPYSPWPAADEVVFHQPPGERTAMGWSVDASGLYDLLTRVARAHPDLPLYVTENGAAYEDAVGPDGSVHDPERTAYVHAHLEAVHRAVQDGADVRGYFLWSLLDNFEWAYGYAKRFGIVHVDYAEQTRTPKSSALWYARVARTGVLHAPEADGARTADGAAEAVPVQVDAVPGEAVPVPVEAVPVEAVPVEAVPVETAGPAAGGAAGDGAP</sequence>
<dbReference type="Pfam" id="PF00232">
    <property type="entry name" value="Glyco_hydro_1"/>
    <property type="match status" value="1"/>
</dbReference>
<evidence type="ECO:0000256" key="5">
    <source>
        <dbReference type="ARBA" id="ARBA00023001"/>
    </source>
</evidence>
<dbReference type="EMBL" id="ASYR01000009">
    <property type="protein sequence ID" value="KAF0650318.1"/>
    <property type="molecule type" value="Genomic_DNA"/>
</dbReference>
<evidence type="ECO:0000256" key="10">
    <source>
        <dbReference type="RuleBase" id="RU361175"/>
    </source>
</evidence>
<accession>A0ABQ6XX51</accession>
<dbReference type="RefSeq" id="WP_078915585.1">
    <property type="nucleotide sequence ID" value="NZ_ASYR01000009.1"/>
</dbReference>
<keyword evidence="5" id="KW-0136">Cellulose degradation</keyword>
<feature type="active site" description="Nucleophile" evidence="9">
    <location>
        <position position="381"/>
    </location>
</feature>
<evidence type="ECO:0000256" key="1">
    <source>
        <dbReference type="ARBA" id="ARBA00000448"/>
    </source>
</evidence>
<dbReference type="PRINTS" id="PR00131">
    <property type="entry name" value="GLHYDRLASE1"/>
</dbReference>